<accession>A0ABM1XYA4</accession>
<reference evidence="2" key="1">
    <citation type="journal article" date="2015" name="Proc. Natl. Acad. Sci. U.S.A.">
        <title>Genome sequence of the Asian Tiger mosquito, Aedes albopictus, reveals insights into its biology, genetics, and evolution.</title>
        <authorList>
            <person name="Chen X.G."/>
            <person name="Jiang X."/>
            <person name="Gu J."/>
            <person name="Xu M."/>
            <person name="Wu Y."/>
            <person name="Deng Y."/>
            <person name="Zhang C."/>
            <person name="Bonizzoni M."/>
            <person name="Dermauw W."/>
            <person name="Vontas J."/>
            <person name="Armbruster P."/>
            <person name="Huang X."/>
            <person name="Yang Y."/>
            <person name="Zhang H."/>
            <person name="He W."/>
            <person name="Peng H."/>
            <person name="Liu Y."/>
            <person name="Wu K."/>
            <person name="Chen J."/>
            <person name="Lirakis M."/>
            <person name="Topalis P."/>
            <person name="Van Leeuwen T."/>
            <person name="Hall A.B."/>
            <person name="Jiang X."/>
            <person name="Thorpe C."/>
            <person name="Mueller R.L."/>
            <person name="Sun C."/>
            <person name="Waterhouse R.M."/>
            <person name="Yan G."/>
            <person name="Tu Z.J."/>
            <person name="Fang X."/>
            <person name="James A.A."/>
        </authorList>
    </citation>
    <scope>NUCLEOTIDE SEQUENCE [LARGE SCALE GENOMIC DNA]</scope>
    <source>
        <strain evidence="2">Foshan</strain>
    </source>
</reference>
<reference evidence="1" key="2">
    <citation type="submission" date="2025-05" db="UniProtKB">
        <authorList>
            <consortium name="EnsemblMetazoa"/>
        </authorList>
    </citation>
    <scope>IDENTIFICATION</scope>
    <source>
        <strain evidence="1">Foshan</strain>
    </source>
</reference>
<dbReference type="PANTHER" id="PTHR47526:SF3">
    <property type="entry name" value="PHD-TYPE DOMAIN-CONTAINING PROTEIN"/>
    <property type="match status" value="1"/>
</dbReference>
<name>A0ABM1XYA4_AEDAL</name>
<evidence type="ECO:0000313" key="1">
    <source>
        <dbReference type="EnsemblMetazoa" id="AALFPA23_003950.P4651"/>
    </source>
</evidence>
<organism evidence="1 2">
    <name type="scientific">Aedes albopictus</name>
    <name type="common">Asian tiger mosquito</name>
    <name type="synonym">Stegomyia albopicta</name>
    <dbReference type="NCBI Taxonomy" id="7160"/>
    <lineage>
        <taxon>Eukaryota</taxon>
        <taxon>Metazoa</taxon>
        <taxon>Ecdysozoa</taxon>
        <taxon>Arthropoda</taxon>
        <taxon>Hexapoda</taxon>
        <taxon>Insecta</taxon>
        <taxon>Pterygota</taxon>
        <taxon>Neoptera</taxon>
        <taxon>Endopterygota</taxon>
        <taxon>Diptera</taxon>
        <taxon>Nematocera</taxon>
        <taxon>Culicoidea</taxon>
        <taxon>Culicidae</taxon>
        <taxon>Culicinae</taxon>
        <taxon>Aedini</taxon>
        <taxon>Aedes</taxon>
        <taxon>Stegomyia</taxon>
    </lineage>
</organism>
<proteinExistence type="predicted"/>
<dbReference type="PANTHER" id="PTHR47526">
    <property type="entry name" value="ATP-DEPENDENT DNA HELICASE"/>
    <property type="match status" value="1"/>
</dbReference>
<dbReference type="EnsemblMetazoa" id="AALFPA23_003950.R4651">
    <property type="protein sequence ID" value="AALFPA23_003950.P4651"/>
    <property type="gene ID" value="AALFPA23_003950"/>
</dbReference>
<keyword evidence="2" id="KW-1185">Reference proteome</keyword>
<dbReference type="GeneID" id="115262437"/>
<evidence type="ECO:0000313" key="2">
    <source>
        <dbReference type="Proteomes" id="UP000069940"/>
    </source>
</evidence>
<dbReference type="RefSeq" id="XP_062704751.1">
    <property type="nucleotide sequence ID" value="XM_062848767.1"/>
</dbReference>
<sequence>MDAPEARRRYADKVRICGKDPYSISTTPMDVPLNVNFAAIYNYMVVEPNPFTGAAKDSAKGMEANLWFQQGWVKQVTGKKLVNVFVVRGKVLHSFSLRERPLNPWVIIDHDGRILSAHCDCAIGLLETCSHVGATLFALDDIRQKFLDKKVTLF</sequence>
<dbReference type="Proteomes" id="UP000069940">
    <property type="component" value="Unassembled WGS sequence"/>
</dbReference>
<protein>
    <recommendedName>
        <fullName evidence="3">SWIM-type domain-containing protein</fullName>
    </recommendedName>
</protein>
<evidence type="ECO:0008006" key="3">
    <source>
        <dbReference type="Google" id="ProtNLM"/>
    </source>
</evidence>